<dbReference type="GO" id="GO:0005886">
    <property type="term" value="C:plasma membrane"/>
    <property type="evidence" value="ECO:0007669"/>
    <property type="project" value="UniProtKB-SubCell"/>
</dbReference>
<feature type="transmembrane region" description="Helical" evidence="18">
    <location>
        <begin position="2292"/>
        <end position="2312"/>
    </location>
</feature>
<evidence type="ECO:0000256" key="7">
    <source>
        <dbReference type="ARBA" id="ARBA00022676"/>
    </source>
</evidence>
<keyword evidence="11" id="KW-0460">Magnesium</keyword>
<keyword evidence="10" id="KW-0479">Metal-binding</keyword>
<feature type="domain" description="CARDB" evidence="20">
    <location>
        <begin position="2179"/>
        <end position="2275"/>
    </location>
</feature>
<evidence type="ECO:0000256" key="3">
    <source>
        <dbReference type="ARBA" id="ARBA00004651"/>
    </source>
</evidence>
<feature type="transmembrane region" description="Helical" evidence="18">
    <location>
        <begin position="422"/>
        <end position="443"/>
    </location>
</feature>
<feature type="transmembrane region" description="Helical" evidence="18">
    <location>
        <begin position="455"/>
        <end position="473"/>
    </location>
</feature>
<feature type="domain" description="Oligosaccharyl transferase STT3 N-terminal" evidence="19">
    <location>
        <begin position="90"/>
        <end position="488"/>
    </location>
</feature>
<evidence type="ECO:0000256" key="17">
    <source>
        <dbReference type="SAM" id="MobiDB-lite"/>
    </source>
</evidence>
<proteinExistence type="inferred from homology"/>
<evidence type="ECO:0000256" key="18">
    <source>
        <dbReference type="SAM" id="Phobius"/>
    </source>
</evidence>
<feature type="transmembrane region" description="Helical" evidence="18">
    <location>
        <begin position="540"/>
        <end position="560"/>
    </location>
</feature>
<comment type="cofactor">
    <cofactor evidence="1">
        <name>Mn(2+)</name>
        <dbReference type="ChEBI" id="CHEBI:29035"/>
    </cofactor>
</comment>
<evidence type="ECO:0000256" key="15">
    <source>
        <dbReference type="ARBA" id="ARBA00030679"/>
    </source>
</evidence>
<dbReference type="InterPro" id="IPR008969">
    <property type="entry name" value="CarboxyPept-like_regulatory"/>
</dbReference>
<dbReference type="PANTHER" id="PTHR13872">
    <property type="entry name" value="DOLICHYL-DIPHOSPHOOLIGOSACCHARIDE--PROTEIN GLYCOSYLTRANSFERASE SUBUNIT"/>
    <property type="match status" value="1"/>
</dbReference>
<feature type="transmembrane region" description="Helical" evidence="18">
    <location>
        <begin position="284"/>
        <end position="301"/>
    </location>
</feature>
<comment type="catalytic activity">
    <reaction evidence="16">
        <text>an archaeal dolichyl phosphooligosaccharide + [protein]-L-asparagine = an archaeal dolichyl phosphate + a glycoprotein with the oligosaccharide chain attached by N-beta-D-glycosyl linkage to a protein L-asparagine.</text>
        <dbReference type="EC" id="2.4.99.21"/>
    </reaction>
</comment>
<dbReference type="Pfam" id="PF02516">
    <property type="entry name" value="STT3"/>
    <property type="match status" value="1"/>
</dbReference>
<accession>A0A7C7ZEZ9</accession>
<dbReference type="Pfam" id="PF13620">
    <property type="entry name" value="CarboxypepD_reg"/>
    <property type="match status" value="1"/>
</dbReference>
<feature type="transmembrane region" description="Helical" evidence="18">
    <location>
        <begin position="343"/>
        <end position="359"/>
    </location>
</feature>
<evidence type="ECO:0000256" key="16">
    <source>
        <dbReference type="ARBA" id="ARBA00034066"/>
    </source>
</evidence>
<gene>
    <name evidence="21" type="ORF">EYQ16_02400</name>
</gene>
<evidence type="ECO:0000256" key="11">
    <source>
        <dbReference type="ARBA" id="ARBA00022842"/>
    </source>
</evidence>
<dbReference type="InterPro" id="IPR013783">
    <property type="entry name" value="Ig-like_fold"/>
</dbReference>
<dbReference type="Gene3D" id="2.60.40.1120">
    <property type="entry name" value="Carboxypeptidase-like, regulatory domain"/>
    <property type="match status" value="1"/>
</dbReference>
<evidence type="ECO:0000256" key="14">
    <source>
        <dbReference type="ARBA" id="ARBA00023211"/>
    </source>
</evidence>
<keyword evidence="7" id="KW-0328">Glycosyltransferase</keyword>
<dbReference type="InterPro" id="IPR011635">
    <property type="entry name" value="CARDB"/>
</dbReference>
<keyword evidence="9 18" id="KW-0812">Transmembrane</keyword>
<comment type="pathway">
    <text evidence="4">Protein modification; protein glycosylation.</text>
</comment>
<protein>
    <recommendedName>
        <fullName evidence="6">dolichyl-phosphooligosaccharide-protein glycotransferase</fullName>
        <ecNumber evidence="6">2.4.99.21</ecNumber>
    </recommendedName>
    <alternativeName>
        <fullName evidence="15">Oligosaccharyl transferase</fullName>
    </alternativeName>
</protein>
<comment type="caution">
    <text evidence="21">The sequence shown here is derived from an EMBL/GenBank/DDBJ whole genome shotgun (WGS) entry which is preliminary data.</text>
</comment>
<keyword evidence="14" id="KW-0464">Manganese</keyword>
<evidence type="ECO:0000256" key="10">
    <source>
        <dbReference type="ARBA" id="ARBA00022723"/>
    </source>
</evidence>
<dbReference type="EC" id="2.4.99.21" evidence="6"/>
<evidence type="ECO:0000256" key="8">
    <source>
        <dbReference type="ARBA" id="ARBA00022679"/>
    </source>
</evidence>
<dbReference type="Gene3D" id="2.60.40.10">
    <property type="entry name" value="Immunoglobulins"/>
    <property type="match status" value="1"/>
</dbReference>
<evidence type="ECO:0000256" key="12">
    <source>
        <dbReference type="ARBA" id="ARBA00022989"/>
    </source>
</evidence>
<feature type="transmembrane region" description="Helical" evidence="18">
    <location>
        <begin position="156"/>
        <end position="177"/>
    </location>
</feature>
<evidence type="ECO:0000256" key="13">
    <source>
        <dbReference type="ARBA" id="ARBA00023136"/>
    </source>
</evidence>
<dbReference type="EMBL" id="DUAV01000021">
    <property type="protein sequence ID" value="HIG63353.1"/>
    <property type="molecule type" value="Genomic_DNA"/>
</dbReference>
<dbReference type="InterPro" id="IPR048307">
    <property type="entry name" value="STT3_N"/>
</dbReference>
<evidence type="ECO:0000313" key="21">
    <source>
        <dbReference type="EMBL" id="HIG63353.1"/>
    </source>
</evidence>
<dbReference type="GO" id="GO:0046872">
    <property type="term" value="F:metal ion binding"/>
    <property type="evidence" value="ECO:0007669"/>
    <property type="project" value="UniProtKB-KW"/>
</dbReference>
<feature type="transmembrane region" description="Helical" evidence="18">
    <location>
        <begin position="215"/>
        <end position="232"/>
    </location>
</feature>
<evidence type="ECO:0000256" key="9">
    <source>
        <dbReference type="ARBA" id="ARBA00022692"/>
    </source>
</evidence>
<feature type="transmembrane region" description="Helical" evidence="18">
    <location>
        <begin position="313"/>
        <end position="331"/>
    </location>
</feature>
<dbReference type="Gene3D" id="3.40.50.12610">
    <property type="match status" value="1"/>
</dbReference>
<evidence type="ECO:0000256" key="1">
    <source>
        <dbReference type="ARBA" id="ARBA00001936"/>
    </source>
</evidence>
<dbReference type="InterPro" id="IPR003674">
    <property type="entry name" value="Oligo_trans_STT3"/>
</dbReference>
<dbReference type="Proteomes" id="UP000589516">
    <property type="component" value="Unassembled WGS sequence"/>
</dbReference>
<keyword evidence="8" id="KW-0808">Transferase</keyword>
<comment type="similarity">
    <text evidence="5">Belongs to the STT3 family.</text>
</comment>
<evidence type="ECO:0000256" key="5">
    <source>
        <dbReference type="ARBA" id="ARBA00010810"/>
    </source>
</evidence>
<organism evidence="21 22">
    <name type="scientific">Marine Group III euryarchaeote</name>
    <dbReference type="NCBI Taxonomy" id="2173149"/>
    <lineage>
        <taxon>Archaea</taxon>
        <taxon>Methanobacteriati</taxon>
        <taxon>Thermoplasmatota</taxon>
        <taxon>Thermoplasmata</taxon>
        <taxon>Candidatus Thermoprofundales</taxon>
    </lineage>
</organism>
<dbReference type="GO" id="GO:0004576">
    <property type="term" value="F:oligosaccharyl transferase activity"/>
    <property type="evidence" value="ECO:0007669"/>
    <property type="project" value="InterPro"/>
</dbReference>
<evidence type="ECO:0000256" key="6">
    <source>
        <dbReference type="ARBA" id="ARBA00012602"/>
    </source>
</evidence>
<feature type="transmembrane region" description="Helical" evidence="18">
    <location>
        <begin position="516"/>
        <end position="534"/>
    </location>
</feature>
<dbReference type="UniPathway" id="UPA00378"/>
<sequence length="2316" mass="253967">MAPPPSFVPKGIQGLNMARSTRRRRDGIRSRPLQRPSAAAAIAPATPQKRQAESTPVHWPSLLAVLGIFLLALTIRSAWTLDAATEDGFKLTGGSDPYYHKRVVDYVMENGEHLVRDEMLNYPYGANNNRPPLFDWSIAIAGLVLAPFFGDAAESTWWAMEVLPAVYGALIVFPVYAIGRAQFGREAGLLGALFIAVNSGHISHSTISLADHDSYVIFFGTCAFFFFMRALTEGSDARWVADWRSAESIKRGFADFLQSERLALGYAGLAGMTLVLVALSWKGFPYLMVILVIYLVSQMVINQFRRVDSLTTAMLGIVALSLPILLALPYYWSMGFISPWWDAPAYILLAFIGASVLLVPTRDMPWLLVLGGTVTVATLGYLLLTYVFTDLGFLLFSGQGYFVRTKLFDTIAEAQPPTFANFVFSFGLVSVWFGFFGLIWMAWQLFANRLWKKDYLLILIWAAVALYMAQSAIRFIFNATPVMALLSGWVTWLLIERAGFGDVLDAWRHYWGRHGPTILFLALGSLLVGFLTFFTVGPLVGFLVGILLLALMLSIGHMAAGEDQYSLRDRLGGLRRAFEIKRPTVAFVVVGLLLLPNAFYGYDAAVPYDDKKDHDTGVYDFLRYSLLRPEEYQYDQRNNISLYPDGVSGMYNRTGVCNLAAYTTKTDCEFNSGRWSASPIWYMGITGPSFPASYWIDGLEWLAEQDTELPQENRPGFISWWDYGFWAIDIGEHPTVADNFQFGYQMAGNFITAQSEEDALALLLYRLVEPEVDRESDRFPPAIREIMLTYYSEDNVTALEQIIANPGEQVPEGEDINKRNAAIRAGRPVLASVSLTELADAIYDVEQATGHSIRYFGADTRLMPYSAENSGILYAPVTLADYKLNDFVAASLGLSNGQTVTYEEADELLRNDPSLTVTSQTLDYKQRFLNSMFYRAFIGWSGPDIGREATDGIPGISGEIGADTNLPPLPGWGLKHFKLAYANSGLRILKYYDGATINGVVQTEEGAPIPNATVTLLDEGGTPHDSVVTDALGRYSVIATAGNHTLTVSMGEFGSDIERLRLTSNNILASEVGILISEAQATRATQSEIRIDIEVEAASLSGELYWDAGEREPIARIPVTATQTATGREFSVESGADGSFAFDAIAPGEYRVTADLNGHELELANYEGVAGLLADQSLEIDGAVAPASVLGLIGPGIGYIPGMVSFTLEDHTNGTLMQREALTGFRFDNLLPGNYTLRLDNDNKFSEWDNNTVAFTLAAGKESHHNTTLTEGTRVSGVLSWQGEPVADEHLSITHVGGRHATEVTSDASGYFTTILPAGTYDLYALHSDANAAWLARIDSEAPGGLLDAAMQPAGRITGLLFDDRDGDGEFEETQDETVVRDAELRFESVNGRVSVRSDNHGEYDVVLPPGDYTAYANYIDMDDKLAGLKRMQLDYGTLQSDLPMSPGHDLFVILIEEHLGMEMSISGLFTLDTTAGTVYTWGDEIATMVALPSGSYQPAILRGGYEPLPPNDKYDHFAMGELQFQLVRTPVTVTGTVVYDGVPVPGAQLSFSPADRIGDYFLNFTADEEGGFSVELPPHEYVYSFTSDLAGQRYFAQGSLTLPLAGAPVSLGEVATHLLLEVGGGALHQGALKEGEVLFTSTSAPYDVTRLFATRFSGYHGWLPPGEYWVTFEGASGGSHYSHLSTLDLSAPALLHDLPLAQGHFINGALISEPTGELVDEDVMLMFISELGAAIARSNGLDGDYGPFDLQPGSYQLEITLPGFQSYSAPVEVTGSSYFNVDMIPETLSLTLNLTYRDADGVLQPLAGVAATFSREGWSQTWTSDTNGTIQLPEMVPARYDVSVDDYLDDGADQFYLERTLRLRPGDGHQFFDYPATWKARFQGSVFYDRNFDGTPDGDELLTGATVEIRLSTGESVLESLETDGSGSFLIYLKPDNYLLRAFSGSGTAYTLIESLDFNGSRDYNLSLERGVEYEWHFVASDDGSPVFFDDVRFRAGDELLLHLEPTDETVTTILPPGAYNLTALLEVLDGSPDRIFVLDEAIALALADDGSATTLELERQLLRGADVAVDRLTAPAAVGQSVNFTFNFTGTGHRTTTFQAEVTGNGENWTAIFRAPDVSVGLGESRELVLDIMPGDGVIPGVYRNFNVRFFWEGQELYDDVSFDFELEVTPTERPPPDFSISEVTWAPDNIEPGTEVTLQATVANTIAGSGEQFPQVGFYLDDELIEMTSAAFDGEGEVMVEATWVASEGVHSFRVEVDPEELFSEQDETNNAKPLALTVEAAAEEVESFPWLMAFVVATLLLTIAYFTLRLRR</sequence>
<keyword evidence="12 18" id="KW-1133">Transmembrane helix</keyword>
<evidence type="ECO:0000259" key="20">
    <source>
        <dbReference type="Pfam" id="PF07705"/>
    </source>
</evidence>
<feature type="transmembrane region" description="Helical" evidence="18">
    <location>
        <begin position="366"/>
        <end position="388"/>
    </location>
</feature>
<comment type="subcellular location">
    <subcellularLocation>
        <location evidence="3">Cell membrane</location>
        <topology evidence="3">Multi-pass membrane protein</topology>
    </subcellularLocation>
</comment>
<feature type="region of interest" description="Disordered" evidence="17">
    <location>
        <begin position="1"/>
        <end position="53"/>
    </location>
</feature>
<evidence type="ECO:0000256" key="4">
    <source>
        <dbReference type="ARBA" id="ARBA00004922"/>
    </source>
</evidence>
<name>A0A7C7ZEZ9_9ARCH</name>
<keyword evidence="13 18" id="KW-0472">Membrane</keyword>
<dbReference type="SUPFAM" id="SSF49464">
    <property type="entry name" value="Carboxypeptidase regulatory domain-like"/>
    <property type="match status" value="1"/>
</dbReference>
<dbReference type="Pfam" id="PF07705">
    <property type="entry name" value="CARDB"/>
    <property type="match status" value="1"/>
</dbReference>
<dbReference type="SUPFAM" id="SSF117074">
    <property type="entry name" value="Hypothetical protein PA1324"/>
    <property type="match status" value="1"/>
</dbReference>
<evidence type="ECO:0000313" key="22">
    <source>
        <dbReference type="Proteomes" id="UP000589516"/>
    </source>
</evidence>
<dbReference type="PANTHER" id="PTHR13872:SF1">
    <property type="entry name" value="DOLICHYL-DIPHOSPHOOLIGOSACCHARIDE--PROTEIN GLYCOSYLTRANSFERASE SUBUNIT STT3B"/>
    <property type="match status" value="1"/>
</dbReference>
<evidence type="ECO:0000256" key="2">
    <source>
        <dbReference type="ARBA" id="ARBA00001946"/>
    </source>
</evidence>
<comment type="cofactor">
    <cofactor evidence="2">
        <name>Mg(2+)</name>
        <dbReference type="ChEBI" id="CHEBI:18420"/>
    </cofactor>
</comment>
<reference evidence="22" key="1">
    <citation type="journal article" date="2019" name="bioRxiv">
        <title>Genome diversification in globally distributed novel marine Proteobacteria is linked to environmental adaptation.</title>
        <authorList>
            <person name="Zhou Z."/>
            <person name="Tran P.Q."/>
            <person name="Kieft K."/>
            <person name="Anantharaman K."/>
        </authorList>
    </citation>
    <scope>NUCLEOTIDE SEQUENCE [LARGE SCALE GENOMIC DNA]</scope>
</reference>
<feature type="transmembrane region" description="Helical" evidence="18">
    <location>
        <begin position="57"/>
        <end position="75"/>
    </location>
</feature>
<evidence type="ECO:0000259" key="19">
    <source>
        <dbReference type="Pfam" id="PF02516"/>
    </source>
</evidence>